<dbReference type="AlphaFoldDB" id="A0A0C3AMB0"/>
<gene>
    <name evidence="1" type="ORF">M408DRAFT_331061</name>
</gene>
<reference evidence="2" key="2">
    <citation type="submission" date="2015-01" db="EMBL/GenBank/DDBJ databases">
        <title>Evolutionary Origins and Diversification of the Mycorrhizal Mutualists.</title>
        <authorList>
            <consortium name="DOE Joint Genome Institute"/>
            <consortium name="Mycorrhizal Genomics Consortium"/>
            <person name="Kohler A."/>
            <person name="Kuo A."/>
            <person name="Nagy L.G."/>
            <person name="Floudas D."/>
            <person name="Copeland A."/>
            <person name="Barry K.W."/>
            <person name="Cichocki N."/>
            <person name="Veneault-Fourrey C."/>
            <person name="LaButti K."/>
            <person name="Lindquist E.A."/>
            <person name="Lipzen A."/>
            <person name="Lundell T."/>
            <person name="Morin E."/>
            <person name="Murat C."/>
            <person name="Riley R."/>
            <person name="Ohm R."/>
            <person name="Sun H."/>
            <person name="Tunlid A."/>
            <person name="Henrissat B."/>
            <person name="Grigoriev I.V."/>
            <person name="Hibbett D.S."/>
            <person name="Martin F."/>
        </authorList>
    </citation>
    <scope>NUCLEOTIDE SEQUENCE [LARGE SCALE GENOMIC DNA]</scope>
    <source>
        <strain evidence="2">MAFF 305830</strain>
    </source>
</reference>
<protein>
    <submittedName>
        <fullName evidence="1">Uncharacterized protein</fullName>
    </submittedName>
</protein>
<dbReference type="HOGENOM" id="CLU_2706379_0_0_1"/>
<accession>A0A0C3AMB0</accession>
<proteinExistence type="predicted"/>
<organism evidence="1 2">
    <name type="scientific">Serendipita vermifera MAFF 305830</name>
    <dbReference type="NCBI Taxonomy" id="933852"/>
    <lineage>
        <taxon>Eukaryota</taxon>
        <taxon>Fungi</taxon>
        <taxon>Dikarya</taxon>
        <taxon>Basidiomycota</taxon>
        <taxon>Agaricomycotina</taxon>
        <taxon>Agaricomycetes</taxon>
        <taxon>Sebacinales</taxon>
        <taxon>Serendipitaceae</taxon>
        <taxon>Serendipita</taxon>
    </lineage>
</organism>
<dbReference type="EMBL" id="KN824312">
    <property type="protein sequence ID" value="KIM25715.1"/>
    <property type="molecule type" value="Genomic_DNA"/>
</dbReference>
<sequence length="73" mass="8250">MGSMKSKSLFLSQGMTTLDSLANRIAWERQCLMADAHRFTRATRLPFHCLVEQQSSRIVVLNSSRNLAVIVLL</sequence>
<reference evidence="1 2" key="1">
    <citation type="submission" date="2014-04" db="EMBL/GenBank/DDBJ databases">
        <authorList>
            <consortium name="DOE Joint Genome Institute"/>
            <person name="Kuo A."/>
            <person name="Zuccaro A."/>
            <person name="Kohler A."/>
            <person name="Nagy L.G."/>
            <person name="Floudas D."/>
            <person name="Copeland A."/>
            <person name="Barry K.W."/>
            <person name="Cichocki N."/>
            <person name="Veneault-Fourrey C."/>
            <person name="LaButti K."/>
            <person name="Lindquist E.A."/>
            <person name="Lipzen A."/>
            <person name="Lundell T."/>
            <person name="Morin E."/>
            <person name="Murat C."/>
            <person name="Sun H."/>
            <person name="Tunlid A."/>
            <person name="Henrissat B."/>
            <person name="Grigoriev I.V."/>
            <person name="Hibbett D.S."/>
            <person name="Martin F."/>
            <person name="Nordberg H.P."/>
            <person name="Cantor M.N."/>
            <person name="Hua S.X."/>
        </authorList>
    </citation>
    <scope>NUCLEOTIDE SEQUENCE [LARGE SCALE GENOMIC DNA]</scope>
    <source>
        <strain evidence="1 2">MAFF 305830</strain>
    </source>
</reference>
<keyword evidence="2" id="KW-1185">Reference proteome</keyword>
<evidence type="ECO:0000313" key="2">
    <source>
        <dbReference type="Proteomes" id="UP000054097"/>
    </source>
</evidence>
<dbReference type="Proteomes" id="UP000054097">
    <property type="component" value="Unassembled WGS sequence"/>
</dbReference>
<evidence type="ECO:0000313" key="1">
    <source>
        <dbReference type="EMBL" id="KIM25715.1"/>
    </source>
</evidence>
<name>A0A0C3AMB0_SERVB</name>